<sequence>MDDLHDQISMSVSGDHQPRCQCGRDGCEAINKRMATVTMAIASASLPNGSTVNPPTFYQRNWQHTGRPLVWKKDWDTGVVRPRCLMDDFREKDRKPPNHEDR</sequence>
<keyword evidence="2" id="KW-1185">Reference proteome</keyword>
<reference evidence="1 2" key="1">
    <citation type="journal article" date="2023" name="bioRxiv">
        <title>High-quality genome assemblies of four members of thePodospora anserinaspecies complex.</title>
        <authorList>
            <person name="Ament-Velasquez S.L."/>
            <person name="Vogan A.A."/>
            <person name="Wallerman O."/>
            <person name="Hartmann F."/>
            <person name="Gautier V."/>
            <person name="Silar P."/>
            <person name="Giraud T."/>
            <person name="Johannesson H."/>
        </authorList>
    </citation>
    <scope>NUCLEOTIDE SEQUENCE [LARGE SCALE GENOMIC DNA]</scope>
    <source>
        <strain evidence="1 2">CBS 415.72m</strain>
    </source>
</reference>
<dbReference type="Proteomes" id="UP001323405">
    <property type="component" value="Unassembled WGS sequence"/>
</dbReference>
<protein>
    <recommendedName>
        <fullName evidence="3">Post-SET domain-containing protein</fullName>
    </recommendedName>
</protein>
<gene>
    <name evidence="1" type="ORF">QC762_0067640</name>
</gene>
<dbReference type="EMBL" id="JAFFHA010000006">
    <property type="protein sequence ID" value="KAK4654637.1"/>
    <property type="molecule type" value="Genomic_DNA"/>
</dbReference>
<dbReference type="RefSeq" id="XP_062743612.1">
    <property type="nucleotide sequence ID" value="XM_062883694.1"/>
</dbReference>
<dbReference type="GeneID" id="87903362"/>
<organism evidence="1 2">
    <name type="scientific">Podospora pseudocomata</name>
    <dbReference type="NCBI Taxonomy" id="2093779"/>
    <lineage>
        <taxon>Eukaryota</taxon>
        <taxon>Fungi</taxon>
        <taxon>Dikarya</taxon>
        <taxon>Ascomycota</taxon>
        <taxon>Pezizomycotina</taxon>
        <taxon>Sordariomycetes</taxon>
        <taxon>Sordariomycetidae</taxon>
        <taxon>Sordariales</taxon>
        <taxon>Podosporaceae</taxon>
        <taxon>Podospora</taxon>
    </lineage>
</organism>
<evidence type="ECO:0000313" key="2">
    <source>
        <dbReference type="Proteomes" id="UP001323405"/>
    </source>
</evidence>
<evidence type="ECO:0008006" key="3">
    <source>
        <dbReference type="Google" id="ProtNLM"/>
    </source>
</evidence>
<proteinExistence type="predicted"/>
<comment type="caution">
    <text evidence="1">The sequence shown here is derived from an EMBL/GenBank/DDBJ whole genome shotgun (WGS) entry which is preliminary data.</text>
</comment>
<evidence type="ECO:0000313" key="1">
    <source>
        <dbReference type="EMBL" id="KAK4654637.1"/>
    </source>
</evidence>
<name>A0ABR0GG78_9PEZI</name>
<accession>A0ABR0GG78</accession>